<feature type="domain" description="Membrane insertase YidC/Oxa/ALB C-terminal" evidence="12">
    <location>
        <begin position="120"/>
        <end position="314"/>
    </location>
</feature>
<dbReference type="InterPro" id="IPR028055">
    <property type="entry name" value="YidC/Oxa/ALB_C"/>
</dbReference>
<comment type="similarity">
    <text evidence="2 9">Belongs to the OXA1/ALB3/YidC family.</text>
</comment>
<accession>A0AAW1CM00</accession>
<evidence type="ECO:0000256" key="1">
    <source>
        <dbReference type="ARBA" id="ARBA00004448"/>
    </source>
</evidence>
<dbReference type="PANTHER" id="PTHR12428">
    <property type="entry name" value="OXA1"/>
    <property type="match status" value="1"/>
</dbReference>
<dbReference type="Pfam" id="PF02096">
    <property type="entry name" value="60KD_IMP"/>
    <property type="match status" value="1"/>
</dbReference>
<keyword evidence="7" id="KW-0496">Mitochondrion</keyword>
<keyword evidence="8 11" id="KW-0472">Membrane</keyword>
<gene>
    <name evidence="13" type="ORF">O3M35_002610</name>
</gene>
<keyword evidence="6 11" id="KW-1133">Transmembrane helix</keyword>
<evidence type="ECO:0000256" key="5">
    <source>
        <dbReference type="ARBA" id="ARBA00022946"/>
    </source>
</evidence>
<comment type="subcellular location">
    <subcellularLocation>
        <location evidence="9">Membrane</location>
        <topology evidence="9">Multi-pass membrane protein</topology>
    </subcellularLocation>
    <subcellularLocation>
        <location evidence="1">Mitochondrion inner membrane</location>
        <topology evidence="1">Multi-pass membrane protein</topology>
    </subcellularLocation>
</comment>
<evidence type="ECO:0000256" key="3">
    <source>
        <dbReference type="ARBA" id="ARBA00022692"/>
    </source>
</evidence>
<keyword evidence="5" id="KW-0809">Transit peptide</keyword>
<keyword evidence="4" id="KW-0999">Mitochondrion inner membrane</keyword>
<feature type="transmembrane region" description="Helical" evidence="11">
    <location>
        <begin position="118"/>
        <end position="142"/>
    </location>
</feature>
<evidence type="ECO:0000256" key="10">
    <source>
        <dbReference type="SAM" id="MobiDB-lite"/>
    </source>
</evidence>
<evidence type="ECO:0000313" key="13">
    <source>
        <dbReference type="EMBL" id="KAK9499594.1"/>
    </source>
</evidence>
<proteinExistence type="inferred from homology"/>
<comment type="caution">
    <text evidence="13">The sequence shown here is derived from an EMBL/GenBank/DDBJ whole genome shotgun (WGS) entry which is preliminary data.</text>
</comment>
<feature type="transmembrane region" description="Helical" evidence="11">
    <location>
        <begin position="242"/>
        <end position="261"/>
    </location>
</feature>
<dbReference type="GO" id="GO:0005743">
    <property type="term" value="C:mitochondrial inner membrane"/>
    <property type="evidence" value="ECO:0007669"/>
    <property type="project" value="UniProtKB-SubCell"/>
</dbReference>
<evidence type="ECO:0000256" key="11">
    <source>
        <dbReference type="SAM" id="Phobius"/>
    </source>
</evidence>
<organism evidence="13 14">
    <name type="scientific">Rhynocoris fuscipes</name>
    <dbReference type="NCBI Taxonomy" id="488301"/>
    <lineage>
        <taxon>Eukaryota</taxon>
        <taxon>Metazoa</taxon>
        <taxon>Ecdysozoa</taxon>
        <taxon>Arthropoda</taxon>
        <taxon>Hexapoda</taxon>
        <taxon>Insecta</taxon>
        <taxon>Pterygota</taxon>
        <taxon>Neoptera</taxon>
        <taxon>Paraneoptera</taxon>
        <taxon>Hemiptera</taxon>
        <taxon>Heteroptera</taxon>
        <taxon>Panheteroptera</taxon>
        <taxon>Cimicomorpha</taxon>
        <taxon>Reduviidae</taxon>
        <taxon>Harpactorinae</taxon>
        <taxon>Harpactorini</taxon>
        <taxon>Rhynocoris</taxon>
    </lineage>
</organism>
<dbReference type="EMBL" id="JAPXFL010000011">
    <property type="protein sequence ID" value="KAK9499595.1"/>
    <property type="molecule type" value="Genomic_DNA"/>
</dbReference>
<dbReference type="PANTHER" id="PTHR12428:SF66">
    <property type="entry name" value="MITOCHONDRIAL INNER MEMBRANE PROTEIN OXA1L"/>
    <property type="match status" value="1"/>
</dbReference>
<dbReference type="InterPro" id="IPR001708">
    <property type="entry name" value="YidC/ALB3/OXA1/COX18"/>
</dbReference>
<dbReference type="GO" id="GO:0032979">
    <property type="term" value="P:protein insertion into mitochondrial inner membrane from matrix"/>
    <property type="evidence" value="ECO:0007669"/>
    <property type="project" value="TreeGrafter"/>
</dbReference>
<evidence type="ECO:0000259" key="12">
    <source>
        <dbReference type="Pfam" id="PF02096"/>
    </source>
</evidence>
<dbReference type="CDD" id="cd20069">
    <property type="entry name" value="5TM_Oxa1-like"/>
    <property type="match status" value="1"/>
</dbReference>
<evidence type="ECO:0000256" key="7">
    <source>
        <dbReference type="ARBA" id="ARBA00023128"/>
    </source>
</evidence>
<sequence length="406" mass="45713">MLASTRLLRTGINLSNSNFIKDIQKCRFHVCAPPNFTVNKRRLIFLKKEAPVNLGIISSVRFASNATDIPDPPVPPPPEVIPEEIIGEATLQSIGLGGWSPIGLAQRSLDFLHVTCDLPWWGAIVVGTIIVRVCMFPLVIIAQRNAAKMHNNLPGLQALQLKMTDARERGDKLEAAKYGQEMVLYFKEKGINPLKNMLVPLAQAPVFISFFLGLRGMARYPVESMRDGGMLWFVDLTVPDQFYLLPLITSATLYLTIELGTDAARVNSANLGMMKYVLRAMPIVIFPFTIGFPSGILVYWTSSNFISLLQVLFLKIPKIRKFFNIEQLKAFDKDKDLPIKEKGFMKGVSDSWTNLKITRELEERQRIDEINFMNAGRGAVKKTFKFDPTQKKPTDSITTIQAKKRH</sequence>
<evidence type="ECO:0000256" key="2">
    <source>
        <dbReference type="ARBA" id="ARBA00009877"/>
    </source>
</evidence>
<feature type="compositionally biased region" description="Polar residues" evidence="10">
    <location>
        <begin position="395"/>
        <end position="406"/>
    </location>
</feature>
<evidence type="ECO:0000313" key="14">
    <source>
        <dbReference type="Proteomes" id="UP001461498"/>
    </source>
</evidence>
<reference evidence="13 14" key="1">
    <citation type="submission" date="2022-12" db="EMBL/GenBank/DDBJ databases">
        <title>Chromosome-level genome assembly of true bugs.</title>
        <authorList>
            <person name="Ma L."/>
            <person name="Li H."/>
        </authorList>
    </citation>
    <scope>NUCLEOTIDE SEQUENCE [LARGE SCALE GENOMIC DNA]</scope>
    <source>
        <strain evidence="13">Lab_2022b</strain>
    </source>
</reference>
<dbReference type="AlphaFoldDB" id="A0AAW1CM00"/>
<evidence type="ECO:0000256" key="8">
    <source>
        <dbReference type="ARBA" id="ARBA00023136"/>
    </source>
</evidence>
<dbReference type="Proteomes" id="UP001461498">
    <property type="component" value="Unassembled WGS sequence"/>
</dbReference>
<feature type="transmembrane region" description="Helical" evidence="11">
    <location>
        <begin position="197"/>
        <end position="222"/>
    </location>
</feature>
<protein>
    <recommendedName>
        <fullName evidence="12">Membrane insertase YidC/Oxa/ALB C-terminal domain-containing protein</fullName>
    </recommendedName>
</protein>
<evidence type="ECO:0000256" key="4">
    <source>
        <dbReference type="ARBA" id="ARBA00022792"/>
    </source>
</evidence>
<evidence type="ECO:0000256" key="6">
    <source>
        <dbReference type="ARBA" id="ARBA00022989"/>
    </source>
</evidence>
<keyword evidence="3 9" id="KW-0812">Transmembrane</keyword>
<keyword evidence="14" id="KW-1185">Reference proteome</keyword>
<name>A0AAW1CM00_9HEMI</name>
<dbReference type="NCBIfam" id="TIGR03592">
    <property type="entry name" value="yidC_oxa1_cterm"/>
    <property type="match status" value="1"/>
</dbReference>
<dbReference type="GO" id="GO:0032977">
    <property type="term" value="F:membrane insertase activity"/>
    <property type="evidence" value="ECO:0007669"/>
    <property type="project" value="InterPro"/>
</dbReference>
<dbReference type="EMBL" id="JAPXFL010000011">
    <property type="protein sequence ID" value="KAK9499594.1"/>
    <property type="molecule type" value="Genomic_DNA"/>
</dbReference>
<feature type="region of interest" description="Disordered" evidence="10">
    <location>
        <begin position="387"/>
        <end position="406"/>
    </location>
</feature>
<evidence type="ECO:0000256" key="9">
    <source>
        <dbReference type="RuleBase" id="RU003945"/>
    </source>
</evidence>